<evidence type="ECO:0000256" key="1">
    <source>
        <dbReference type="ARBA" id="ARBA00022723"/>
    </source>
</evidence>
<sequence>MSRWAAVAAAGSLLAGCAAPAARQVRPVSDASGMRTVDAGAVPGMGTVTRSRADGRRHYFAAYPEIPGARPLSAALARAQDERIAPFVAATEDARPLPGGDVPELNGRWSLVAADGDVAGVRLVTTEFLGASGGEYRRTLWYDGAARRVLGSAALLDGARGLAGLAGLVRARLGTRADPSRITADPRAFGSIAFNDAGGMVVEFSDHTVAPGAPGRVAAVIERGAYDRLLSRFGRRARDAAGHRHPGLRLGAPPAAPHAVAATGTPPPAARTDCTKARCVALTFDDGPGPYTARLLDDLAARRARATFFVVGDNARVYQDLLRRQVAEGHEIGNHAQSHRDLSRLTAVQVNSEVQRTQDVVRTATGRAPVLLRPPYMASSEAVAGVARSLGVRQTGWNLDALDAHDRDPAAIADRVVRRARPDSIVLMHDVNEASARAVPRIVDRLAAAGYTLVTVSELPPGRG</sequence>
<dbReference type="GO" id="GO:0005975">
    <property type="term" value="P:carbohydrate metabolic process"/>
    <property type="evidence" value="ECO:0007669"/>
    <property type="project" value="InterPro"/>
</dbReference>
<dbReference type="EC" id="3.5.1.-" evidence="6"/>
<dbReference type="SUPFAM" id="SSF88713">
    <property type="entry name" value="Glycoside hydrolase/deacetylase"/>
    <property type="match status" value="1"/>
</dbReference>
<dbReference type="GO" id="GO:0016020">
    <property type="term" value="C:membrane"/>
    <property type="evidence" value="ECO:0007669"/>
    <property type="project" value="TreeGrafter"/>
</dbReference>
<keyword evidence="7" id="KW-1185">Reference proteome</keyword>
<reference evidence="6 7" key="1">
    <citation type="submission" date="2019-10" db="EMBL/GenBank/DDBJ databases">
        <title>Actinomadura rubteroloni sp. nov. and Actinomadura macrotermitis sp. nov., isolated from the gut of fungus growing-termite Macrotermes natalensis.</title>
        <authorList>
            <person name="Benndorf R."/>
            <person name="Martin K."/>
            <person name="Kuefner M."/>
            <person name="De Beer W."/>
            <person name="Kaster A.-K."/>
            <person name="Vollmers J."/>
            <person name="Poulsen M."/>
            <person name="Beemelmanns C."/>
        </authorList>
    </citation>
    <scope>NUCLEOTIDE SEQUENCE [LARGE SCALE GENOMIC DNA]</scope>
    <source>
        <strain evidence="6 7">RB68</strain>
    </source>
</reference>
<dbReference type="PROSITE" id="PS51257">
    <property type="entry name" value="PROKAR_LIPOPROTEIN"/>
    <property type="match status" value="1"/>
</dbReference>
<evidence type="ECO:0000259" key="5">
    <source>
        <dbReference type="PROSITE" id="PS51677"/>
    </source>
</evidence>
<feature type="signal peptide" evidence="4">
    <location>
        <begin position="1"/>
        <end position="21"/>
    </location>
</feature>
<protein>
    <submittedName>
        <fullName evidence="6">Peptidoglycan-N-acetylmuramic acid deacetylase PdaC</fullName>
        <ecNumber evidence="6">3.5.1.-</ecNumber>
    </submittedName>
</protein>
<dbReference type="AlphaFoldDB" id="A0A7K0C9A2"/>
<dbReference type="InterPro" id="IPR050248">
    <property type="entry name" value="Polysacc_deacetylase_ArnD"/>
</dbReference>
<feature type="domain" description="NodB homology" evidence="5">
    <location>
        <begin position="278"/>
        <end position="454"/>
    </location>
</feature>
<keyword evidence="2 6" id="KW-0378">Hydrolase</keyword>
<evidence type="ECO:0000256" key="4">
    <source>
        <dbReference type="SAM" id="SignalP"/>
    </source>
</evidence>
<comment type="caution">
    <text evidence="6">The sequence shown here is derived from an EMBL/GenBank/DDBJ whole genome shotgun (WGS) entry which is preliminary data.</text>
</comment>
<dbReference type="Pfam" id="PF01522">
    <property type="entry name" value="Polysacc_deac_1"/>
    <property type="match status" value="1"/>
</dbReference>
<dbReference type="PANTHER" id="PTHR10587">
    <property type="entry name" value="GLYCOSYL TRANSFERASE-RELATED"/>
    <property type="match status" value="1"/>
</dbReference>
<feature type="region of interest" description="Disordered" evidence="3">
    <location>
        <begin position="241"/>
        <end position="271"/>
    </location>
</feature>
<dbReference type="InterPro" id="IPR011330">
    <property type="entry name" value="Glyco_hydro/deAcase_b/a-brl"/>
</dbReference>
<evidence type="ECO:0000256" key="2">
    <source>
        <dbReference type="ARBA" id="ARBA00022801"/>
    </source>
</evidence>
<accession>A0A7K0C9A2</accession>
<dbReference type="Proteomes" id="UP000487268">
    <property type="component" value="Unassembled WGS sequence"/>
</dbReference>
<dbReference type="Gene3D" id="3.20.20.370">
    <property type="entry name" value="Glycoside hydrolase/deacetylase"/>
    <property type="match status" value="1"/>
</dbReference>
<evidence type="ECO:0000313" key="6">
    <source>
        <dbReference type="EMBL" id="MQY09364.1"/>
    </source>
</evidence>
<gene>
    <name evidence="6" type="primary">pdaC</name>
    <name evidence="6" type="ORF">ACRB68_74900</name>
</gene>
<keyword evidence="1" id="KW-0479">Metal-binding</keyword>
<name>A0A7K0C9A2_9ACTN</name>
<evidence type="ECO:0000256" key="3">
    <source>
        <dbReference type="SAM" id="MobiDB-lite"/>
    </source>
</evidence>
<keyword evidence="4" id="KW-0732">Signal</keyword>
<dbReference type="PROSITE" id="PS51677">
    <property type="entry name" value="NODB"/>
    <property type="match status" value="1"/>
</dbReference>
<dbReference type="GO" id="GO:0016810">
    <property type="term" value="F:hydrolase activity, acting on carbon-nitrogen (but not peptide) bonds"/>
    <property type="evidence" value="ECO:0007669"/>
    <property type="project" value="InterPro"/>
</dbReference>
<dbReference type="EMBL" id="WEGH01000006">
    <property type="protein sequence ID" value="MQY09364.1"/>
    <property type="molecule type" value="Genomic_DNA"/>
</dbReference>
<dbReference type="GO" id="GO:0046872">
    <property type="term" value="F:metal ion binding"/>
    <property type="evidence" value="ECO:0007669"/>
    <property type="project" value="UniProtKB-KW"/>
</dbReference>
<feature type="chain" id="PRO_5029854084" evidence="4">
    <location>
        <begin position="22"/>
        <end position="464"/>
    </location>
</feature>
<dbReference type="InterPro" id="IPR002509">
    <property type="entry name" value="NODB_dom"/>
</dbReference>
<organism evidence="6 7">
    <name type="scientific">Actinomadura macrotermitis</name>
    <dbReference type="NCBI Taxonomy" id="2585200"/>
    <lineage>
        <taxon>Bacteria</taxon>
        <taxon>Bacillati</taxon>
        <taxon>Actinomycetota</taxon>
        <taxon>Actinomycetes</taxon>
        <taxon>Streptosporangiales</taxon>
        <taxon>Thermomonosporaceae</taxon>
        <taxon>Actinomadura</taxon>
    </lineage>
</organism>
<feature type="compositionally biased region" description="Low complexity" evidence="3">
    <location>
        <begin position="248"/>
        <end position="264"/>
    </location>
</feature>
<evidence type="ECO:0000313" key="7">
    <source>
        <dbReference type="Proteomes" id="UP000487268"/>
    </source>
</evidence>
<dbReference type="CDD" id="cd10917">
    <property type="entry name" value="CE4_NodB_like_6s_7s"/>
    <property type="match status" value="1"/>
</dbReference>
<dbReference type="PANTHER" id="PTHR10587:SF133">
    <property type="entry name" value="CHITIN DEACETYLASE 1-RELATED"/>
    <property type="match status" value="1"/>
</dbReference>
<proteinExistence type="predicted"/>